<comment type="similarity">
    <text evidence="3 8">Belongs to the class-I DAHP synthase family.</text>
</comment>
<organism evidence="10 11">
    <name type="scientific">Thiopseudomonas acetoxidans</name>
    <dbReference type="NCBI Taxonomy" id="3041622"/>
    <lineage>
        <taxon>Bacteria</taxon>
        <taxon>Pseudomonadati</taxon>
        <taxon>Pseudomonadota</taxon>
        <taxon>Gammaproteobacteria</taxon>
        <taxon>Pseudomonadales</taxon>
        <taxon>Pseudomonadaceae</taxon>
        <taxon>Thiopseudomonas</taxon>
    </lineage>
</organism>
<proteinExistence type="inferred from homology"/>
<comment type="pathway">
    <text evidence="2 8">Metabolic intermediate biosynthesis; chorismate biosynthesis; chorismate from D-erythrose 4-phosphate and phosphoenolpyruvate: step 1/7.</text>
</comment>
<evidence type="ECO:0000256" key="7">
    <source>
        <dbReference type="ARBA" id="ARBA00047508"/>
    </source>
</evidence>
<dbReference type="Proteomes" id="UP001241056">
    <property type="component" value="Unassembled WGS sequence"/>
</dbReference>
<comment type="function">
    <text evidence="1 8">Stereospecific condensation of phosphoenolpyruvate (PEP) and D-erythrose-4-phosphate (E4P) giving rise to 3-deoxy-D-arabino-heptulosonate-7-phosphate (DAHP).</text>
</comment>
<keyword evidence="6 8" id="KW-0057">Aromatic amino acid biosynthesis</keyword>
<evidence type="ECO:0000256" key="4">
    <source>
        <dbReference type="ARBA" id="ARBA00022605"/>
    </source>
</evidence>
<evidence type="ECO:0000256" key="6">
    <source>
        <dbReference type="ARBA" id="ARBA00023141"/>
    </source>
</evidence>
<comment type="catalytic activity">
    <reaction evidence="7 8">
        <text>D-erythrose 4-phosphate + phosphoenolpyruvate + H2O = 7-phospho-2-dehydro-3-deoxy-D-arabino-heptonate + phosphate</text>
        <dbReference type="Rhea" id="RHEA:14717"/>
        <dbReference type="ChEBI" id="CHEBI:15377"/>
        <dbReference type="ChEBI" id="CHEBI:16897"/>
        <dbReference type="ChEBI" id="CHEBI:43474"/>
        <dbReference type="ChEBI" id="CHEBI:58394"/>
        <dbReference type="ChEBI" id="CHEBI:58702"/>
        <dbReference type="EC" id="2.5.1.54"/>
    </reaction>
</comment>
<protein>
    <recommendedName>
        <fullName evidence="8">Phospho-2-dehydro-3-deoxyheptonate aldolase</fullName>
        <ecNumber evidence="8">2.5.1.54</ecNumber>
    </recommendedName>
</protein>
<comment type="caution">
    <text evidence="10">The sequence shown here is derived from an EMBL/GenBank/DDBJ whole genome shotgun (WGS) entry which is preliminary data.</text>
</comment>
<evidence type="ECO:0000256" key="2">
    <source>
        <dbReference type="ARBA" id="ARBA00004688"/>
    </source>
</evidence>
<dbReference type="GO" id="GO:0003849">
    <property type="term" value="F:3-deoxy-7-phosphoheptulonate synthase activity"/>
    <property type="evidence" value="ECO:0007669"/>
    <property type="project" value="UniProtKB-EC"/>
</dbReference>
<accession>A0ABT7SR71</accession>
<dbReference type="PIRSF" id="PIRSF001361">
    <property type="entry name" value="DAHP_synthase"/>
    <property type="match status" value="1"/>
</dbReference>
<dbReference type="PANTHER" id="PTHR21225:SF12">
    <property type="entry name" value="PHOSPHO-2-DEHYDRO-3-DEOXYHEPTONATE ALDOLASE, TYROSINE-INHIBITED"/>
    <property type="match status" value="1"/>
</dbReference>
<dbReference type="PANTHER" id="PTHR21225">
    <property type="entry name" value="PHOSPHO-2-DEHYDRO-3-DEOXYHEPTONATE ALDOLASE DAHP SYNTHETASE"/>
    <property type="match status" value="1"/>
</dbReference>
<sequence length="346" mass="37501">MQQKPTAGCSTVSYELPNPQQLRQQLPVSEQFAETITRQRNAVRAVLNQTDNRLLVVVGPCSIHDPQAALDYAKRLAQLAQRVEGQLLLAMRVYIEKPRTTVGWKGLLYDPHLDGSYDMRSGLELSRSLMLQVAQMGLPVATELLQPLAAQYFADILSWAAIGARTSESQIHREMVSGLALPVGFKNGTDGSVQVAIDAMRSAAYGHQYMGVDEQGQIALLQAAGNTDTHLVLRGGQHGSNYDALSVRAASSAMEQSGLQPSIMVDCNHANSGKNPLRQPEILGDVLQQKLSGNKSLRAVMIESHLEEGSQALGKSMHYGVSVTDACLGWAKTERMLLEAAEQLAG</sequence>
<keyword evidence="5 8" id="KW-0808">Transferase</keyword>
<dbReference type="EC" id="2.5.1.54" evidence="8"/>
<evidence type="ECO:0000313" key="10">
    <source>
        <dbReference type="EMBL" id="MDM7858691.1"/>
    </source>
</evidence>
<dbReference type="InterPro" id="IPR006219">
    <property type="entry name" value="DAHP_synth_1"/>
</dbReference>
<dbReference type="Gene3D" id="3.20.20.70">
    <property type="entry name" value="Aldolase class I"/>
    <property type="match status" value="1"/>
</dbReference>
<evidence type="ECO:0000256" key="5">
    <source>
        <dbReference type="ARBA" id="ARBA00022679"/>
    </source>
</evidence>
<dbReference type="NCBIfam" id="NF009395">
    <property type="entry name" value="PRK12755.1"/>
    <property type="match status" value="1"/>
</dbReference>
<evidence type="ECO:0000256" key="3">
    <source>
        <dbReference type="ARBA" id="ARBA00007985"/>
    </source>
</evidence>
<keyword evidence="4 8" id="KW-0028">Amino-acid biosynthesis</keyword>
<evidence type="ECO:0000256" key="8">
    <source>
        <dbReference type="PIRNR" id="PIRNR001361"/>
    </source>
</evidence>
<dbReference type="SUPFAM" id="SSF51569">
    <property type="entry name" value="Aldolase"/>
    <property type="match status" value="1"/>
</dbReference>
<name>A0ABT7SR71_9GAMM</name>
<dbReference type="Pfam" id="PF00793">
    <property type="entry name" value="DAHP_synth_1"/>
    <property type="match status" value="1"/>
</dbReference>
<dbReference type="InterPro" id="IPR006218">
    <property type="entry name" value="DAHP1/KDSA"/>
</dbReference>
<feature type="domain" description="DAHP synthetase I/KDSA" evidence="9">
    <location>
        <begin position="45"/>
        <end position="336"/>
    </location>
</feature>
<dbReference type="EMBL" id="JAUCDY010000014">
    <property type="protein sequence ID" value="MDM7858691.1"/>
    <property type="molecule type" value="Genomic_DNA"/>
</dbReference>
<keyword evidence="11" id="KW-1185">Reference proteome</keyword>
<dbReference type="InterPro" id="IPR013785">
    <property type="entry name" value="Aldolase_TIM"/>
</dbReference>
<evidence type="ECO:0000259" key="9">
    <source>
        <dbReference type="Pfam" id="PF00793"/>
    </source>
</evidence>
<evidence type="ECO:0000313" key="11">
    <source>
        <dbReference type="Proteomes" id="UP001241056"/>
    </source>
</evidence>
<gene>
    <name evidence="10" type="ORF">QEZ41_10470</name>
</gene>
<reference evidence="10 11" key="1">
    <citation type="submission" date="2023-06" db="EMBL/GenBank/DDBJ databases">
        <title>Thiopseudomonas sp. CY1220 draft genome sequence.</title>
        <authorList>
            <person name="Zhao G."/>
            <person name="An M."/>
        </authorList>
    </citation>
    <scope>NUCLEOTIDE SEQUENCE [LARGE SCALE GENOMIC DNA]</scope>
    <source>
        <strain evidence="10 11">CY1220</strain>
    </source>
</reference>
<evidence type="ECO:0000256" key="1">
    <source>
        <dbReference type="ARBA" id="ARBA00003726"/>
    </source>
</evidence>
<dbReference type="NCBIfam" id="TIGR00034">
    <property type="entry name" value="aroFGH"/>
    <property type="match status" value="1"/>
</dbReference>